<dbReference type="GO" id="GO:0015220">
    <property type="term" value="F:choline transmembrane transporter activity"/>
    <property type="evidence" value="ECO:0007669"/>
    <property type="project" value="TreeGrafter"/>
</dbReference>
<evidence type="ECO:0000256" key="5">
    <source>
        <dbReference type="ARBA" id="ARBA00022989"/>
    </source>
</evidence>
<dbReference type="InterPro" id="IPR045324">
    <property type="entry name" value="Small_multidrug_res"/>
</dbReference>
<keyword evidence="3" id="KW-1003">Cell membrane</keyword>
<feature type="transmembrane region" description="Helical" evidence="9">
    <location>
        <begin position="47"/>
        <end position="65"/>
    </location>
</feature>
<feature type="transmembrane region" description="Helical" evidence="9">
    <location>
        <begin position="100"/>
        <end position="119"/>
    </location>
</feature>
<organism evidence="10 11">
    <name type="scientific">Faucicola osloensis</name>
    <name type="common">Moraxella osloensis</name>
    <dbReference type="NCBI Taxonomy" id="34062"/>
    <lineage>
        <taxon>Bacteria</taxon>
        <taxon>Pseudomonadati</taxon>
        <taxon>Pseudomonadota</taxon>
        <taxon>Gammaproteobacteria</taxon>
        <taxon>Moraxellales</taxon>
        <taxon>Moraxellaceae</taxon>
        <taxon>Faucicola</taxon>
    </lineage>
</organism>
<protein>
    <submittedName>
        <fullName evidence="10">QacE family quaternary ammonium compound efflux SMR transporter</fullName>
    </submittedName>
</protein>
<keyword evidence="2" id="KW-0813">Transport</keyword>
<dbReference type="GO" id="GO:0015199">
    <property type="term" value="F:amino-acid betaine transmembrane transporter activity"/>
    <property type="evidence" value="ECO:0007669"/>
    <property type="project" value="TreeGrafter"/>
</dbReference>
<dbReference type="GO" id="GO:0031460">
    <property type="term" value="P:glycine betaine transport"/>
    <property type="evidence" value="ECO:0007669"/>
    <property type="project" value="TreeGrafter"/>
</dbReference>
<evidence type="ECO:0000313" key="10">
    <source>
        <dbReference type="EMBL" id="PKZ67989.1"/>
    </source>
</evidence>
<feature type="transmembrane region" description="Helical" evidence="9">
    <location>
        <begin position="15"/>
        <end position="35"/>
    </location>
</feature>
<dbReference type="RefSeq" id="WP_101965047.1">
    <property type="nucleotide sequence ID" value="NZ_PKJS01000016.1"/>
</dbReference>
<keyword evidence="5 9" id="KW-1133">Transmembrane helix</keyword>
<evidence type="ECO:0000256" key="2">
    <source>
        <dbReference type="ARBA" id="ARBA00022448"/>
    </source>
</evidence>
<keyword evidence="6 9" id="KW-0472">Membrane</keyword>
<evidence type="ECO:0000313" key="11">
    <source>
        <dbReference type="Proteomes" id="UP000234914"/>
    </source>
</evidence>
<dbReference type="Gene3D" id="1.10.3730.20">
    <property type="match status" value="1"/>
</dbReference>
<evidence type="ECO:0000256" key="4">
    <source>
        <dbReference type="ARBA" id="ARBA00022692"/>
    </source>
</evidence>
<dbReference type="GO" id="GO:0015297">
    <property type="term" value="F:antiporter activity"/>
    <property type="evidence" value="ECO:0007669"/>
    <property type="project" value="TreeGrafter"/>
</dbReference>
<dbReference type="PANTHER" id="PTHR30561">
    <property type="entry name" value="SMR FAMILY PROTON-DEPENDENT DRUG EFFLUX TRANSPORTER SUGE"/>
    <property type="match status" value="1"/>
</dbReference>
<dbReference type="GO" id="GO:0005886">
    <property type="term" value="C:plasma membrane"/>
    <property type="evidence" value="ECO:0007669"/>
    <property type="project" value="UniProtKB-SubCell"/>
</dbReference>
<dbReference type="InterPro" id="IPR037185">
    <property type="entry name" value="EmrE-like"/>
</dbReference>
<feature type="transmembrane region" description="Helical" evidence="9">
    <location>
        <begin position="71"/>
        <end position="93"/>
    </location>
</feature>
<dbReference type="FunFam" id="1.10.3730.20:FF:000001">
    <property type="entry name" value="Quaternary ammonium compound resistance transporter SugE"/>
    <property type="match status" value="1"/>
</dbReference>
<dbReference type="AlphaFoldDB" id="A0A2I1RFT9"/>
<dbReference type="GO" id="GO:1990961">
    <property type="term" value="P:xenobiotic detoxification by transmembrane export across the plasma membrane"/>
    <property type="evidence" value="ECO:0007669"/>
    <property type="project" value="UniProtKB-ARBA"/>
</dbReference>
<dbReference type="SUPFAM" id="SSF103481">
    <property type="entry name" value="Multidrug resistance efflux transporter EmrE"/>
    <property type="match status" value="1"/>
</dbReference>
<evidence type="ECO:0000256" key="6">
    <source>
        <dbReference type="ARBA" id="ARBA00023136"/>
    </source>
</evidence>
<comment type="subcellular location">
    <subcellularLocation>
        <location evidence="1 8">Cell membrane</location>
        <topology evidence="1 8">Multi-pass membrane protein</topology>
    </subcellularLocation>
</comment>
<sequence length="125" mass="13520">MYNNVFDTGDCYEPITFLCSPVFAIVLEVIGSMFLGKSEHFTRLMPTLTCAVFYAGSFYMLAQALRNLPIGIAYATWGGLGIILTTVIGVLVFKQKPDMAAIIGIAMIVIGVIVINGFSKMSTHG</sequence>
<evidence type="ECO:0000256" key="3">
    <source>
        <dbReference type="ARBA" id="ARBA00022475"/>
    </source>
</evidence>
<proteinExistence type="inferred from homology"/>
<comment type="caution">
    <text evidence="10">The sequence shown here is derived from an EMBL/GenBank/DDBJ whole genome shotgun (WGS) entry which is preliminary data.</text>
</comment>
<accession>A0A2I1RFT9</accession>
<gene>
    <name evidence="10" type="ORF">CYJ96_10940</name>
</gene>
<comment type="similarity">
    <text evidence="7 8">Belongs to the drug/metabolite transporter (DMT) superfamily. Small multidrug resistance (SMR) (TC 2.A.7.1) family.</text>
</comment>
<keyword evidence="4 8" id="KW-0812">Transmembrane</keyword>
<reference evidence="10 11" key="1">
    <citation type="submission" date="2017-12" db="EMBL/GenBank/DDBJ databases">
        <title>Phylogenetic diversity of female urinary microbiome.</title>
        <authorList>
            <person name="Thomas-White K."/>
            <person name="Wolfe A.J."/>
        </authorList>
    </citation>
    <scope>NUCLEOTIDE SEQUENCE [LARGE SCALE GENOMIC DNA]</scope>
    <source>
        <strain evidence="10 11">UMB0416</strain>
    </source>
</reference>
<dbReference type="Pfam" id="PF00893">
    <property type="entry name" value="Multi_Drug_Res"/>
    <property type="match status" value="1"/>
</dbReference>
<evidence type="ECO:0000256" key="7">
    <source>
        <dbReference type="ARBA" id="ARBA00038032"/>
    </source>
</evidence>
<dbReference type="PANTHER" id="PTHR30561:SF1">
    <property type="entry name" value="MULTIDRUG TRANSPORTER EMRE"/>
    <property type="match status" value="1"/>
</dbReference>
<dbReference type="EMBL" id="PKJS01000016">
    <property type="protein sequence ID" value="PKZ67989.1"/>
    <property type="molecule type" value="Genomic_DNA"/>
</dbReference>
<evidence type="ECO:0000256" key="1">
    <source>
        <dbReference type="ARBA" id="ARBA00004651"/>
    </source>
</evidence>
<dbReference type="Proteomes" id="UP000234914">
    <property type="component" value="Unassembled WGS sequence"/>
</dbReference>
<name>A0A2I1RFT9_FAUOS</name>
<evidence type="ECO:0000256" key="9">
    <source>
        <dbReference type="SAM" id="Phobius"/>
    </source>
</evidence>
<dbReference type="InterPro" id="IPR000390">
    <property type="entry name" value="Small_drug/metabolite_transptr"/>
</dbReference>
<evidence type="ECO:0000256" key="8">
    <source>
        <dbReference type="RuleBase" id="RU003942"/>
    </source>
</evidence>